<feature type="compositionally biased region" description="Basic and acidic residues" evidence="1">
    <location>
        <begin position="376"/>
        <end position="391"/>
    </location>
</feature>
<feature type="region of interest" description="Disordered" evidence="1">
    <location>
        <begin position="19"/>
        <end position="60"/>
    </location>
</feature>
<gene>
    <name evidence="3" type="ORF">DAPK24_036400</name>
</gene>
<dbReference type="AlphaFoldDB" id="A0AAV5R6B6"/>
<keyword evidence="2" id="KW-0472">Membrane</keyword>
<organism evidence="3 4">
    <name type="scientific">Pichia kluyveri</name>
    <name type="common">Yeast</name>
    <dbReference type="NCBI Taxonomy" id="36015"/>
    <lineage>
        <taxon>Eukaryota</taxon>
        <taxon>Fungi</taxon>
        <taxon>Dikarya</taxon>
        <taxon>Ascomycota</taxon>
        <taxon>Saccharomycotina</taxon>
        <taxon>Pichiomycetes</taxon>
        <taxon>Pichiales</taxon>
        <taxon>Pichiaceae</taxon>
        <taxon>Pichia</taxon>
    </lineage>
</organism>
<evidence type="ECO:0000256" key="2">
    <source>
        <dbReference type="SAM" id="Phobius"/>
    </source>
</evidence>
<evidence type="ECO:0000313" key="4">
    <source>
        <dbReference type="Proteomes" id="UP001378960"/>
    </source>
</evidence>
<feature type="compositionally biased region" description="Polar residues" evidence="1">
    <location>
        <begin position="297"/>
        <end position="309"/>
    </location>
</feature>
<comment type="caution">
    <text evidence="3">The sequence shown here is derived from an EMBL/GenBank/DDBJ whole genome shotgun (WGS) entry which is preliminary data.</text>
</comment>
<feature type="region of interest" description="Disordered" evidence="1">
    <location>
        <begin position="335"/>
        <end position="391"/>
    </location>
</feature>
<accession>A0AAV5R6B6</accession>
<keyword evidence="4" id="KW-1185">Reference proteome</keyword>
<evidence type="ECO:0000313" key="3">
    <source>
        <dbReference type="EMBL" id="GMM47065.1"/>
    </source>
</evidence>
<dbReference type="Proteomes" id="UP001378960">
    <property type="component" value="Unassembled WGS sequence"/>
</dbReference>
<feature type="region of interest" description="Disordered" evidence="1">
    <location>
        <begin position="273"/>
        <end position="309"/>
    </location>
</feature>
<feature type="transmembrane region" description="Helical" evidence="2">
    <location>
        <begin position="181"/>
        <end position="200"/>
    </location>
</feature>
<feature type="transmembrane region" description="Helical" evidence="2">
    <location>
        <begin position="220"/>
        <end position="237"/>
    </location>
</feature>
<protein>
    <submittedName>
        <fullName evidence="3">Uncharacterized protein</fullName>
    </submittedName>
</protein>
<dbReference type="EMBL" id="BTGB01000005">
    <property type="protein sequence ID" value="GMM47065.1"/>
    <property type="molecule type" value="Genomic_DNA"/>
</dbReference>
<proteinExistence type="predicted"/>
<sequence length="391" mass="44905">MKTQKNKIFDKLTKNISFEKLTRTPSPSPTNESFDTKLTSSNNLQKPHNTKQNIRSHNINDKIIPIPKLSPNLSSSNNSDSKELKNNAFEVVFDNNDKKDTDKSTQNIHPLDEPFILRNGKKIFPNSNINNDINSDSTIDINDIMRIIKSILSVIYSNLHNFWKMDLHFDLMISNDKSLKIHIPSLVFTLIGGKLLFTIFKSSDPETINVLRSQPATNNSSIFPLIIVFGFFCYCYFNYSTTSTTISTEEIPEPKVKKFNTSAKSLNSSISSTETNNIWDSESNNEYESDVTPPLTRKNSTPISLTRKNSLTNKLETLINKNKPPVSKNYHPVHRYEERKRSNTGKLNLNLPQEYKRNHSPTRQGQMKHPNNSFEELSRKRREEMLKGFNT</sequence>
<feature type="compositionally biased region" description="Polar residues" evidence="1">
    <location>
        <begin position="361"/>
        <end position="375"/>
    </location>
</feature>
<keyword evidence="2" id="KW-1133">Transmembrane helix</keyword>
<feature type="compositionally biased region" description="Polar residues" evidence="1">
    <location>
        <begin position="23"/>
        <end position="57"/>
    </location>
</feature>
<reference evidence="3 4" key="1">
    <citation type="journal article" date="2023" name="Elife">
        <title>Identification of key yeast species and microbe-microbe interactions impacting larval growth of Drosophila in the wild.</title>
        <authorList>
            <person name="Mure A."/>
            <person name="Sugiura Y."/>
            <person name="Maeda R."/>
            <person name="Honda K."/>
            <person name="Sakurai N."/>
            <person name="Takahashi Y."/>
            <person name="Watada M."/>
            <person name="Katoh T."/>
            <person name="Gotoh A."/>
            <person name="Gotoh Y."/>
            <person name="Taniguchi I."/>
            <person name="Nakamura K."/>
            <person name="Hayashi T."/>
            <person name="Katayama T."/>
            <person name="Uemura T."/>
            <person name="Hattori Y."/>
        </authorList>
    </citation>
    <scope>NUCLEOTIDE SEQUENCE [LARGE SCALE GENOMIC DNA]</scope>
    <source>
        <strain evidence="3 4">PK-24</strain>
    </source>
</reference>
<name>A0AAV5R6B6_PICKL</name>
<keyword evidence="2" id="KW-0812">Transmembrane</keyword>
<evidence type="ECO:0000256" key="1">
    <source>
        <dbReference type="SAM" id="MobiDB-lite"/>
    </source>
</evidence>